<dbReference type="EMBL" id="PDJQ01000001">
    <property type="protein sequence ID" value="PFG74170.1"/>
    <property type="molecule type" value="Genomic_DNA"/>
</dbReference>
<dbReference type="PANTHER" id="PTHR35176">
    <property type="entry name" value="HEME OXYGENASE HI_0854-RELATED"/>
    <property type="match status" value="1"/>
</dbReference>
<dbReference type="GO" id="GO:0016627">
    <property type="term" value="F:oxidoreductase activity, acting on the CH-CH group of donors"/>
    <property type="evidence" value="ECO:0007669"/>
    <property type="project" value="TreeGrafter"/>
</dbReference>
<feature type="domain" description="Pyridoxamine 5'-phosphate oxidase N-terminal" evidence="2">
    <location>
        <begin position="6"/>
        <end position="138"/>
    </location>
</feature>
<evidence type="ECO:0000313" key="3">
    <source>
        <dbReference type="EMBL" id="PFG74170.1"/>
    </source>
</evidence>
<keyword evidence="4" id="KW-1185">Reference proteome</keyword>
<reference evidence="3 4" key="1">
    <citation type="submission" date="2017-09" db="EMBL/GenBank/DDBJ databases">
        <title>Sequencing the genomes of two abundant thermophiles in Great Basin hot springs: Thermocrinis jamiesonii and novel Chloroflexi Thermoflexus hugenholtzii.</title>
        <authorList>
            <person name="Hedlund B."/>
        </authorList>
    </citation>
    <scope>NUCLEOTIDE SEQUENCE [LARGE SCALE GENOMIC DNA]</scope>
    <source>
        <strain evidence="3 4">G233</strain>
    </source>
</reference>
<dbReference type="SUPFAM" id="SSF50475">
    <property type="entry name" value="FMN-binding split barrel"/>
    <property type="match status" value="1"/>
</dbReference>
<accession>A0A2A9HGF0</accession>
<protein>
    <submittedName>
        <fullName evidence="3">Pyridoxamine 5'-phosphate oxidase</fullName>
    </submittedName>
</protein>
<dbReference type="InterPro" id="IPR012349">
    <property type="entry name" value="Split_barrel_FMN-bd"/>
</dbReference>
<dbReference type="Gene3D" id="2.30.110.10">
    <property type="entry name" value="Electron Transport, Fmn-binding Protein, Chain A"/>
    <property type="match status" value="1"/>
</dbReference>
<evidence type="ECO:0000313" key="4">
    <source>
        <dbReference type="Proteomes" id="UP000223071"/>
    </source>
</evidence>
<dbReference type="InterPro" id="IPR052019">
    <property type="entry name" value="F420H2_bilvrd_red/Heme_oxyg"/>
</dbReference>
<dbReference type="Pfam" id="PF01243">
    <property type="entry name" value="PNPOx_N"/>
    <property type="match status" value="1"/>
</dbReference>
<dbReference type="Proteomes" id="UP000223071">
    <property type="component" value="Unassembled WGS sequence"/>
</dbReference>
<dbReference type="InterPro" id="IPR011576">
    <property type="entry name" value="Pyridox_Oxase_N"/>
</dbReference>
<dbReference type="GO" id="GO:0005829">
    <property type="term" value="C:cytosol"/>
    <property type="evidence" value="ECO:0007669"/>
    <property type="project" value="TreeGrafter"/>
</dbReference>
<proteinExistence type="predicted"/>
<dbReference type="AlphaFoldDB" id="A0A2A9HGF0"/>
<sequence>MPRMTPETLAEFLQLPTVGVIATLRRDGMPYTVPVWWLHRDDGIWITGTYNRVWCKHLLRDSRASLCIESGPPLTGHVEFDGRVTPFELPEFDIWPISRLLVEKYIGRGDPANAPAVEAFFANMQTEPRLLFRLQPEVTRAIDMRVYRGKRADREFQQQRTAGA</sequence>
<organism evidence="3 4">
    <name type="scientific">Tepidiforma thermophila (strain KCTC 52669 / CGMCC 1.13589 / G233)</name>
    <dbReference type="NCBI Taxonomy" id="2761530"/>
    <lineage>
        <taxon>Bacteria</taxon>
        <taxon>Bacillati</taxon>
        <taxon>Chloroflexota</taxon>
        <taxon>Tepidiformia</taxon>
        <taxon>Tepidiformales</taxon>
        <taxon>Tepidiformaceae</taxon>
        <taxon>Tepidiforma</taxon>
    </lineage>
</organism>
<evidence type="ECO:0000259" key="2">
    <source>
        <dbReference type="Pfam" id="PF01243"/>
    </source>
</evidence>
<dbReference type="PANTHER" id="PTHR35176:SF6">
    <property type="entry name" value="HEME OXYGENASE HI_0854-RELATED"/>
    <property type="match status" value="1"/>
</dbReference>
<comment type="caution">
    <text evidence="3">The sequence shown here is derived from an EMBL/GenBank/DDBJ whole genome shotgun (WGS) entry which is preliminary data.</text>
</comment>
<evidence type="ECO:0000256" key="1">
    <source>
        <dbReference type="ARBA" id="ARBA00023002"/>
    </source>
</evidence>
<gene>
    <name evidence="3" type="ORF">A9A59_1382</name>
</gene>
<keyword evidence="1" id="KW-0560">Oxidoreductase</keyword>
<name>A0A2A9HGF0_TEPT2</name>
<dbReference type="GO" id="GO:0070967">
    <property type="term" value="F:coenzyme F420 binding"/>
    <property type="evidence" value="ECO:0007669"/>
    <property type="project" value="TreeGrafter"/>
</dbReference>